<feature type="non-terminal residue" evidence="1">
    <location>
        <position position="1"/>
    </location>
</feature>
<dbReference type="AlphaFoldDB" id="A0A4S8KRZ5"/>
<feature type="non-terminal residue" evidence="1">
    <location>
        <position position="89"/>
    </location>
</feature>
<evidence type="ECO:0000313" key="2">
    <source>
        <dbReference type="Proteomes" id="UP000297245"/>
    </source>
</evidence>
<proteinExistence type="predicted"/>
<evidence type="ECO:0000313" key="1">
    <source>
        <dbReference type="EMBL" id="THU78443.1"/>
    </source>
</evidence>
<dbReference type="OrthoDB" id="3214502at2759"/>
<dbReference type="EMBL" id="ML180192">
    <property type="protein sequence ID" value="THU78443.1"/>
    <property type="molecule type" value="Genomic_DNA"/>
</dbReference>
<accession>A0A4S8KRZ5</accession>
<gene>
    <name evidence="1" type="ORF">K435DRAFT_586670</name>
</gene>
<sequence length="89" mass="10021">HINAMLVLVVSYDIVCQWSRKVAERLKNLPPLVRLNLTLRILYFVIPKLHILGHLISCQEKFSLNYTYGSGQTDAEGIERVWAGLGGVA</sequence>
<protein>
    <submittedName>
        <fullName evidence="1">Uncharacterized protein</fullName>
    </submittedName>
</protein>
<dbReference type="Pfam" id="PF18758">
    <property type="entry name" value="KDZ"/>
    <property type="match status" value="1"/>
</dbReference>
<organism evidence="1 2">
    <name type="scientific">Dendrothele bispora (strain CBS 962.96)</name>
    <dbReference type="NCBI Taxonomy" id="1314807"/>
    <lineage>
        <taxon>Eukaryota</taxon>
        <taxon>Fungi</taxon>
        <taxon>Dikarya</taxon>
        <taxon>Basidiomycota</taxon>
        <taxon>Agaricomycotina</taxon>
        <taxon>Agaricomycetes</taxon>
        <taxon>Agaricomycetidae</taxon>
        <taxon>Agaricales</taxon>
        <taxon>Agaricales incertae sedis</taxon>
        <taxon>Dendrothele</taxon>
    </lineage>
</organism>
<keyword evidence="2" id="KW-1185">Reference proteome</keyword>
<dbReference type="Proteomes" id="UP000297245">
    <property type="component" value="Unassembled WGS sequence"/>
</dbReference>
<name>A0A4S8KRZ5_DENBC</name>
<reference evidence="1 2" key="1">
    <citation type="journal article" date="2019" name="Nat. Ecol. Evol.">
        <title>Megaphylogeny resolves global patterns of mushroom evolution.</title>
        <authorList>
            <person name="Varga T."/>
            <person name="Krizsan K."/>
            <person name="Foldi C."/>
            <person name="Dima B."/>
            <person name="Sanchez-Garcia M."/>
            <person name="Sanchez-Ramirez S."/>
            <person name="Szollosi G.J."/>
            <person name="Szarkandi J.G."/>
            <person name="Papp V."/>
            <person name="Albert L."/>
            <person name="Andreopoulos W."/>
            <person name="Angelini C."/>
            <person name="Antonin V."/>
            <person name="Barry K.W."/>
            <person name="Bougher N.L."/>
            <person name="Buchanan P."/>
            <person name="Buyck B."/>
            <person name="Bense V."/>
            <person name="Catcheside P."/>
            <person name="Chovatia M."/>
            <person name="Cooper J."/>
            <person name="Damon W."/>
            <person name="Desjardin D."/>
            <person name="Finy P."/>
            <person name="Geml J."/>
            <person name="Haridas S."/>
            <person name="Hughes K."/>
            <person name="Justo A."/>
            <person name="Karasinski D."/>
            <person name="Kautmanova I."/>
            <person name="Kiss B."/>
            <person name="Kocsube S."/>
            <person name="Kotiranta H."/>
            <person name="LaButti K.M."/>
            <person name="Lechner B.E."/>
            <person name="Liimatainen K."/>
            <person name="Lipzen A."/>
            <person name="Lukacs Z."/>
            <person name="Mihaltcheva S."/>
            <person name="Morgado L.N."/>
            <person name="Niskanen T."/>
            <person name="Noordeloos M.E."/>
            <person name="Ohm R.A."/>
            <person name="Ortiz-Santana B."/>
            <person name="Ovrebo C."/>
            <person name="Racz N."/>
            <person name="Riley R."/>
            <person name="Savchenko A."/>
            <person name="Shiryaev A."/>
            <person name="Soop K."/>
            <person name="Spirin V."/>
            <person name="Szebenyi C."/>
            <person name="Tomsovsky M."/>
            <person name="Tulloss R.E."/>
            <person name="Uehling J."/>
            <person name="Grigoriev I.V."/>
            <person name="Vagvolgyi C."/>
            <person name="Papp T."/>
            <person name="Martin F.M."/>
            <person name="Miettinen O."/>
            <person name="Hibbett D.S."/>
            <person name="Nagy L.G."/>
        </authorList>
    </citation>
    <scope>NUCLEOTIDE SEQUENCE [LARGE SCALE GENOMIC DNA]</scope>
    <source>
        <strain evidence="1 2">CBS 962.96</strain>
    </source>
</reference>
<dbReference type="InterPro" id="IPR040521">
    <property type="entry name" value="KDZ"/>
</dbReference>